<evidence type="ECO:0000313" key="1">
    <source>
        <dbReference type="EMBL" id="MBU3854067.1"/>
    </source>
</evidence>
<sequence>MAKERAYNPILHKRLAALIYAADSGALLSFLDSLSHSSFRSVGTILSLHILPELSEEQYWSLCYDLCDYNSKAFLVTFLKAVPARLSKDGFHLEHPGFLRLCAYWHERQCEIDKRKFFLYIFPLLTRPEQAEAMIRGLAFSHVEEILELLLRCELTLLGGFVLFQTLRQLEHERKRLYQCCVYLMKRGDSFSFNLVSFFKSYFDLSDLKGTFSLRLTTYQLGYMEKSFDAFSRMLQGS</sequence>
<proteinExistence type="predicted"/>
<evidence type="ECO:0000313" key="2">
    <source>
        <dbReference type="Proteomes" id="UP000823865"/>
    </source>
</evidence>
<dbReference type="EMBL" id="JAHLFU010000201">
    <property type="protein sequence ID" value="MBU3854067.1"/>
    <property type="molecule type" value="Genomic_DNA"/>
</dbReference>
<reference evidence="1" key="2">
    <citation type="submission" date="2021-04" db="EMBL/GenBank/DDBJ databases">
        <authorList>
            <person name="Gilroy R."/>
        </authorList>
    </citation>
    <scope>NUCLEOTIDE SEQUENCE</scope>
    <source>
        <strain evidence="1">G3-2149</strain>
    </source>
</reference>
<accession>A0A9E2L6V0</accession>
<dbReference type="AlphaFoldDB" id="A0A9E2L6V0"/>
<comment type="caution">
    <text evidence="1">The sequence shown here is derived from an EMBL/GenBank/DDBJ whole genome shotgun (WGS) entry which is preliminary data.</text>
</comment>
<organism evidence="1 2">
    <name type="scientific">Candidatus Paraprevotella stercoravium</name>
    <dbReference type="NCBI Taxonomy" id="2838725"/>
    <lineage>
        <taxon>Bacteria</taxon>
        <taxon>Pseudomonadati</taxon>
        <taxon>Bacteroidota</taxon>
        <taxon>Bacteroidia</taxon>
        <taxon>Bacteroidales</taxon>
        <taxon>Prevotellaceae</taxon>
        <taxon>Paraprevotella</taxon>
    </lineage>
</organism>
<dbReference type="Proteomes" id="UP000823865">
    <property type="component" value="Unassembled WGS sequence"/>
</dbReference>
<gene>
    <name evidence="1" type="ORF">H9789_09710</name>
</gene>
<protein>
    <submittedName>
        <fullName evidence="1">Uncharacterized protein</fullName>
    </submittedName>
</protein>
<reference evidence="1" key="1">
    <citation type="journal article" date="2021" name="PeerJ">
        <title>Extensive microbial diversity within the chicken gut microbiome revealed by metagenomics and culture.</title>
        <authorList>
            <person name="Gilroy R."/>
            <person name="Ravi A."/>
            <person name="Getino M."/>
            <person name="Pursley I."/>
            <person name="Horton D.L."/>
            <person name="Alikhan N.F."/>
            <person name="Baker D."/>
            <person name="Gharbi K."/>
            <person name="Hall N."/>
            <person name="Watson M."/>
            <person name="Adriaenssens E.M."/>
            <person name="Foster-Nyarko E."/>
            <person name="Jarju S."/>
            <person name="Secka A."/>
            <person name="Antonio M."/>
            <person name="Oren A."/>
            <person name="Chaudhuri R.R."/>
            <person name="La Ragione R."/>
            <person name="Hildebrand F."/>
            <person name="Pallen M.J."/>
        </authorList>
    </citation>
    <scope>NUCLEOTIDE SEQUENCE</scope>
    <source>
        <strain evidence="1">G3-2149</strain>
    </source>
</reference>
<name>A0A9E2L6V0_9BACT</name>